<accession>A0A6L6HRC3</accession>
<evidence type="ECO:0000256" key="9">
    <source>
        <dbReference type="SAM" id="Phobius"/>
    </source>
</evidence>
<evidence type="ECO:0000256" key="3">
    <source>
        <dbReference type="ARBA" id="ARBA00022475"/>
    </source>
</evidence>
<dbReference type="GO" id="GO:0016780">
    <property type="term" value="F:phosphotransferase activity, for other substituted phosphate groups"/>
    <property type="evidence" value="ECO:0007669"/>
    <property type="project" value="TreeGrafter"/>
</dbReference>
<dbReference type="PANTHER" id="PTHR30576">
    <property type="entry name" value="COLANIC BIOSYNTHESIS UDP-GLUCOSE LIPID CARRIER TRANSFERASE"/>
    <property type="match status" value="1"/>
</dbReference>
<evidence type="ECO:0000256" key="8">
    <source>
        <dbReference type="ARBA" id="ARBA00023169"/>
    </source>
</evidence>
<keyword evidence="6 9" id="KW-1133">Transmembrane helix</keyword>
<protein>
    <submittedName>
        <fullName evidence="11">Sugar transferase</fullName>
    </submittedName>
</protein>
<gene>
    <name evidence="11" type="ORF">GIY56_05980</name>
</gene>
<organism evidence="11 12">
    <name type="scientific">Paracoccus lichenicola</name>
    <dbReference type="NCBI Taxonomy" id="2665644"/>
    <lineage>
        <taxon>Bacteria</taxon>
        <taxon>Pseudomonadati</taxon>
        <taxon>Pseudomonadota</taxon>
        <taxon>Alphaproteobacteria</taxon>
        <taxon>Rhodobacterales</taxon>
        <taxon>Paracoccaceae</taxon>
        <taxon>Paracoccus</taxon>
    </lineage>
</organism>
<keyword evidence="7 9" id="KW-0472">Membrane</keyword>
<dbReference type="RefSeq" id="WP_154763866.1">
    <property type="nucleotide sequence ID" value="NZ_WMBT01000002.1"/>
</dbReference>
<evidence type="ECO:0000256" key="1">
    <source>
        <dbReference type="ARBA" id="ARBA00004236"/>
    </source>
</evidence>
<dbReference type="PANTHER" id="PTHR30576:SF4">
    <property type="entry name" value="UNDECAPRENYL-PHOSPHATE GALACTOSE PHOSPHOTRANSFERASE"/>
    <property type="match status" value="1"/>
</dbReference>
<feature type="domain" description="Bacterial sugar transferase" evidence="10">
    <location>
        <begin position="35"/>
        <end position="226"/>
    </location>
</feature>
<comment type="subcellular location">
    <subcellularLocation>
        <location evidence="1">Cell membrane</location>
    </subcellularLocation>
</comment>
<reference evidence="11 12" key="1">
    <citation type="submission" date="2019-11" db="EMBL/GenBank/DDBJ databases">
        <authorList>
            <person name="Lang L."/>
        </authorList>
    </citation>
    <scope>NUCLEOTIDE SEQUENCE [LARGE SCALE GENOMIC DNA]</scope>
    <source>
        <strain evidence="11 12">YIM 132242</strain>
    </source>
</reference>
<dbReference type="Proteomes" id="UP000481417">
    <property type="component" value="Unassembled WGS sequence"/>
</dbReference>
<keyword evidence="8" id="KW-0270">Exopolysaccharide synthesis</keyword>
<evidence type="ECO:0000256" key="5">
    <source>
        <dbReference type="ARBA" id="ARBA00022692"/>
    </source>
</evidence>
<evidence type="ECO:0000313" key="11">
    <source>
        <dbReference type="EMBL" id="MTD99827.1"/>
    </source>
</evidence>
<feature type="transmembrane region" description="Helical" evidence="9">
    <location>
        <begin position="41"/>
        <end position="63"/>
    </location>
</feature>
<dbReference type="Pfam" id="PF02397">
    <property type="entry name" value="Bac_transf"/>
    <property type="match status" value="1"/>
</dbReference>
<evidence type="ECO:0000256" key="2">
    <source>
        <dbReference type="ARBA" id="ARBA00006464"/>
    </source>
</evidence>
<sequence length="231" mass="26109">MEDINNIVLRSDRHAGAISGNFHDAGQSLYSRHFKRVFDSAVVLAALPVVLPIVLLLAAAIFLTERQNPFFSHKRVGRDGRIFGCLKLRTMVAGAETMLPKLLEGSPDKQEEWAESQKLTDDPRVTRLGAILRKTSLDELPQLLNVLRGDMSLVGPRPIVMDELRRYGQDAATYLRLRPGLTGMWQTTGRNDVSYAERIRMDVEYEQNVMLWTDIRIMAMTVVAMLQKTGR</sequence>
<proteinExistence type="inferred from homology"/>
<name>A0A6L6HRC3_9RHOB</name>
<evidence type="ECO:0000313" key="12">
    <source>
        <dbReference type="Proteomes" id="UP000481417"/>
    </source>
</evidence>
<dbReference type="EMBL" id="WMBT01000002">
    <property type="protein sequence ID" value="MTD99827.1"/>
    <property type="molecule type" value="Genomic_DNA"/>
</dbReference>
<evidence type="ECO:0000256" key="4">
    <source>
        <dbReference type="ARBA" id="ARBA00022679"/>
    </source>
</evidence>
<evidence type="ECO:0000256" key="6">
    <source>
        <dbReference type="ARBA" id="ARBA00022989"/>
    </source>
</evidence>
<evidence type="ECO:0000256" key="7">
    <source>
        <dbReference type="ARBA" id="ARBA00023136"/>
    </source>
</evidence>
<keyword evidence="4 11" id="KW-0808">Transferase</keyword>
<dbReference type="AlphaFoldDB" id="A0A6L6HRC3"/>
<keyword evidence="3" id="KW-1003">Cell membrane</keyword>
<dbReference type="GO" id="GO:0005886">
    <property type="term" value="C:plasma membrane"/>
    <property type="evidence" value="ECO:0007669"/>
    <property type="project" value="UniProtKB-SubCell"/>
</dbReference>
<keyword evidence="5 9" id="KW-0812">Transmembrane</keyword>
<evidence type="ECO:0000259" key="10">
    <source>
        <dbReference type="Pfam" id="PF02397"/>
    </source>
</evidence>
<comment type="caution">
    <text evidence="11">The sequence shown here is derived from an EMBL/GenBank/DDBJ whole genome shotgun (WGS) entry which is preliminary data.</text>
</comment>
<comment type="similarity">
    <text evidence="2">Belongs to the bacterial sugar transferase family.</text>
</comment>
<dbReference type="GO" id="GO:0000271">
    <property type="term" value="P:polysaccharide biosynthetic process"/>
    <property type="evidence" value="ECO:0007669"/>
    <property type="project" value="UniProtKB-KW"/>
</dbReference>
<keyword evidence="12" id="KW-1185">Reference proteome</keyword>
<dbReference type="InterPro" id="IPR003362">
    <property type="entry name" value="Bact_transf"/>
</dbReference>